<dbReference type="GO" id="GO:0008202">
    <property type="term" value="P:steroid metabolic process"/>
    <property type="evidence" value="ECO:0007669"/>
    <property type="project" value="UniProtKB-ARBA"/>
</dbReference>
<proteinExistence type="predicted"/>
<dbReference type="InterPro" id="IPR050315">
    <property type="entry name" value="FAD-oxidoreductase_2"/>
</dbReference>
<comment type="cofactor">
    <cofactor evidence="1">
        <name>FAD</name>
        <dbReference type="ChEBI" id="CHEBI:57692"/>
    </cofactor>
</comment>
<dbReference type="InterPro" id="IPR036188">
    <property type="entry name" value="FAD/NAD-bd_sf"/>
</dbReference>
<dbReference type="SUPFAM" id="SSF51905">
    <property type="entry name" value="FAD/NAD(P)-binding domain"/>
    <property type="match status" value="1"/>
</dbReference>
<dbReference type="GO" id="GO:0016491">
    <property type="term" value="F:oxidoreductase activity"/>
    <property type="evidence" value="ECO:0007669"/>
    <property type="project" value="UniProtKB-KW"/>
</dbReference>
<comment type="caution">
    <text evidence="6">The sequence shown here is derived from an EMBL/GenBank/DDBJ whole genome shotgun (WGS) entry which is preliminary data.</text>
</comment>
<dbReference type="Proteomes" id="UP000539350">
    <property type="component" value="Unassembled WGS sequence"/>
</dbReference>
<feature type="domain" description="FAD-dependent oxidoreductase 2 FAD-binding" evidence="5">
    <location>
        <begin position="18"/>
        <end position="453"/>
    </location>
</feature>
<accession>A0A7W2TUI7</accession>
<reference evidence="6 7" key="1">
    <citation type="submission" date="2020-07" db="EMBL/GenBank/DDBJ databases">
        <title>Halieaceae bacterium, F7430, whole genome shotgun sequencing project.</title>
        <authorList>
            <person name="Jiang S."/>
            <person name="Liu Z.W."/>
            <person name="Du Z.J."/>
        </authorList>
    </citation>
    <scope>NUCLEOTIDE SEQUENCE [LARGE SCALE GENOMIC DNA]</scope>
    <source>
        <strain evidence="6 7">F7430</strain>
    </source>
</reference>
<keyword evidence="4" id="KW-0560">Oxidoreductase</keyword>
<evidence type="ECO:0000256" key="3">
    <source>
        <dbReference type="ARBA" id="ARBA00022827"/>
    </source>
</evidence>
<dbReference type="InterPro" id="IPR027477">
    <property type="entry name" value="Succ_DH/fumarate_Rdtase_cat_sf"/>
</dbReference>
<keyword evidence="3" id="KW-0274">FAD</keyword>
<dbReference type="Gene3D" id="3.50.50.60">
    <property type="entry name" value="FAD/NAD(P)-binding domain"/>
    <property type="match status" value="1"/>
</dbReference>
<keyword evidence="7" id="KW-1185">Reference proteome</keyword>
<dbReference type="InterPro" id="IPR003953">
    <property type="entry name" value="FAD-dep_OxRdtase_2_FAD-bd"/>
</dbReference>
<evidence type="ECO:0000313" key="7">
    <source>
        <dbReference type="Proteomes" id="UP000539350"/>
    </source>
</evidence>
<protein>
    <submittedName>
        <fullName evidence="6">FAD-dependent oxidoreductase</fullName>
    </submittedName>
</protein>
<evidence type="ECO:0000256" key="1">
    <source>
        <dbReference type="ARBA" id="ARBA00001974"/>
    </source>
</evidence>
<dbReference type="PANTHER" id="PTHR43400">
    <property type="entry name" value="FUMARATE REDUCTASE"/>
    <property type="match status" value="1"/>
</dbReference>
<evidence type="ECO:0000313" key="6">
    <source>
        <dbReference type="EMBL" id="MBA6412154.1"/>
    </source>
</evidence>
<evidence type="ECO:0000256" key="4">
    <source>
        <dbReference type="ARBA" id="ARBA00023002"/>
    </source>
</evidence>
<dbReference type="Pfam" id="PF00890">
    <property type="entry name" value="FAD_binding_2"/>
    <property type="match status" value="1"/>
</dbReference>
<dbReference type="Gene3D" id="3.90.700.10">
    <property type="entry name" value="Succinate dehydrogenase/fumarate reductase flavoprotein, catalytic domain"/>
    <property type="match status" value="1"/>
</dbReference>
<dbReference type="AlphaFoldDB" id="A0A7W2TUI7"/>
<dbReference type="EMBL" id="JACFXU010000013">
    <property type="protein sequence ID" value="MBA6412154.1"/>
    <property type="molecule type" value="Genomic_DNA"/>
</dbReference>
<gene>
    <name evidence="6" type="ORF">H2508_03425</name>
</gene>
<organism evidence="6 7">
    <name type="scientific">Sediminihaliea albiluteola</name>
    <dbReference type="NCBI Taxonomy" id="2758564"/>
    <lineage>
        <taxon>Bacteria</taxon>
        <taxon>Pseudomonadati</taxon>
        <taxon>Pseudomonadota</taxon>
        <taxon>Gammaproteobacteria</taxon>
        <taxon>Cellvibrionales</taxon>
        <taxon>Halieaceae</taxon>
        <taxon>Sediminihaliea</taxon>
    </lineage>
</organism>
<keyword evidence="2" id="KW-0285">Flavoprotein</keyword>
<dbReference type="NCBIfam" id="NF005510">
    <property type="entry name" value="PRK07121.1-3"/>
    <property type="match status" value="1"/>
</dbReference>
<evidence type="ECO:0000259" key="5">
    <source>
        <dbReference type="Pfam" id="PF00890"/>
    </source>
</evidence>
<name>A0A7W2TUI7_9GAMM</name>
<dbReference type="PANTHER" id="PTHR43400:SF10">
    <property type="entry name" value="3-OXOSTEROID 1-DEHYDROGENASE"/>
    <property type="match status" value="1"/>
</dbReference>
<evidence type="ECO:0000256" key="2">
    <source>
        <dbReference type="ARBA" id="ARBA00022630"/>
    </source>
</evidence>
<dbReference type="RefSeq" id="WP_182168973.1">
    <property type="nucleotide sequence ID" value="NZ_JACFXU010000013.1"/>
</dbReference>
<dbReference type="SUPFAM" id="SSF56425">
    <property type="entry name" value="Succinate dehydrogenase/fumarate reductase flavoprotein, catalytic domain"/>
    <property type="match status" value="1"/>
</dbReference>
<sequence>MDRVVKLEQIEHFDFITDVAVCGYGGAGASAALEARRAGSEVMIFERFSSGGGSTALSACEMYLGGNGGTKLQQELGFEDSTENFYNYLMACFGKYADEARVRKFVDGAAEHFDWAEGLGVPYKRGFYPGRDVVAMTGDSLQYTGNERAYPFNQQAQAIPRGHLPADADHDGGKVLMGHLMRNVVESGADIKYDARVLSLIQDENKRICGLLVKIDNKVQAVYARQGVILAMGGFIMNESMTKQHIPQLESICTRHGNPGDRGDGILMGIAAGGNAIHMGQAFVGIAHYPPSDLTYGIFVNEQGQRFINEDIYLARLGDYAARQTNQKAYMFIDNKYYSRPDYHETTEIIAVGETVEELERESGLPEGSLQHTVAYYNQHAEQGVDPLFHKSADWLAPLVTPPFALVDYSLATLKPTCFTLGGLDTLPTGEVLTAEREVIEGLYAAGRTASGIPRTGEGYASGMSVADATFFGRQAGISASQTSRNEPPV</sequence>